<evidence type="ECO:0000256" key="4">
    <source>
        <dbReference type="ARBA" id="ARBA00012045"/>
    </source>
</evidence>
<dbReference type="InterPro" id="IPR005760">
    <property type="entry name" value="A/G_AdeGlyc_MutY"/>
</dbReference>
<evidence type="ECO:0000256" key="8">
    <source>
        <dbReference type="ARBA" id="ARBA00022763"/>
    </source>
</evidence>
<dbReference type="InterPro" id="IPR044298">
    <property type="entry name" value="MIG/MutY"/>
</dbReference>
<keyword evidence="7" id="KW-0479">Metal-binding</keyword>
<dbReference type="EMBL" id="FQUU01000003">
    <property type="protein sequence ID" value="SHE71145.1"/>
    <property type="molecule type" value="Genomic_DNA"/>
</dbReference>
<evidence type="ECO:0000313" key="17">
    <source>
        <dbReference type="Proteomes" id="UP000184048"/>
    </source>
</evidence>
<dbReference type="EC" id="3.2.2.31" evidence="4 14"/>
<protein>
    <recommendedName>
        <fullName evidence="5 14">Adenine DNA glycosylase</fullName>
        <ecNumber evidence="4 14">3.2.2.31</ecNumber>
    </recommendedName>
</protein>
<dbReference type="GO" id="GO:0046872">
    <property type="term" value="F:metal ion binding"/>
    <property type="evidence" value="ECO:0007669"/>
    <property type="project" value="UniProtKB-UniRule"/>
</dbReference>
<evidence type="ECO:0000259" key="15">
    <source>
        <dbReference type="SMART" id="SM00478"/>
    </source>
</evidence>
<dbReference type="NCBIfam" id="TIGR01084">
    <property type="entry name" value="mutY"/>
    <property type="match status" value="1"/>
</dbReference>
<dbReference type="STRING" id="1121884.SAMN02745131_00936"/>
<comment type="function">
    <text evidence="2">Adenine glycosylase active on G-A mispairs. MutY also corrects error-prone DNA synthesis past GO lesions which are due to the oxidatively damaged form of guanine: 7,8-dihydro-8-oxoguanine (8-oxo-dGTP).</text>
</comment>
<keyword evidence="12" id="KW-0234">DNA repair</keyword>
<dbReference type="Pfam" id="PF00730">
    <property type="entry name" value="HhH-GPD"/>
    <property type="match status" value="1"/>
</dbReference>
<dbReference type="InterPro" id="IPR011257">
    <property type="entry name" value="DNA_glycosylase"/>
</dbReference>
<dbReference type="AlphaFoldDB" id="A0A1M4VQJ7"/>
<dbReference type="GO" id="GO:0035485">
    <property type="term" value="F:adenine/guanine mispair binding"/>
    <property type="evidence" value="ECO:0007669"/>
    <property type="project" value="TreeGrafter"/>
</dbReference>
<evidence type="ECO:0000256" key="6">
    <source>
        <dbReference type="ARBA" id="ARBA00022485"/>
    </source>
</evidence>
<evidence type="ECO:0000256" key="1">
    <source>
        <dbReference type="ARBA" id="ARBA00000843"/>
    </source>
</evidence>
<gene>
    <name evidence="16" type="ORF">SAMN02745131_00936</name>
</gene>
<evidence type="ECO:0000256" key="10">
    <source>
        <dbReference type="ARBA" id="ARBA00023004"/>
    </source>
</evidence>
<dbReference type="InterPro" id="IPR023170">
    <property type="entry name" value="HhH_base_excis_C"/>
</dbReference>
<dbReference type="FunFam" id="1.10.340.30:FF:000002">
    <property type="entry name" value="Adenine DNA glycosylase"/>
    <property type="match status" value="1"/>
</dbReference>
<proteinExistence type="inferred from homology"/>
<accession>A0A1M4VQJ7</accession>
<keyword evidence="6" id="KW-0004">4Fe-4S</keyword>
<evidence type="ECO:0000256" key="2">
    <source>
        <dbReference type="ARBA" id="ARBA00002933"/>
    </source>
</evidence>
<dbReference type="GO" id="GO:0006298">
    <property type="term" value="P:mismatch repair"/>
    <property type="evidence" value="ECO:0007669"/>
    <property type="project" value="TreeGrafter"/>
</dbReference>
<evidence type="ECO:0000256" key="11">
    <source>
        <dbReference type="ARBA" id="ARBA00023014"/>
    </source>
</evidence>
<dbReference type="Proteomes" id="UP000184048">
    <property type="component" value="Unassembled WGS sequence"/>
</dbReference>
<comment type="catalytic activity">
    <reaction evidence="1 14">
        <text>Hydrolyzes free adenine bases from 7,8-dihydro-8-oxoguanine:adenine mismatched double-stranded DNA, leaving an apurinic site.</text>
        <dbReference type="EC" id="3.2.2.31"/>
    </reaction>
</comment>
<feature type="domain" description="HhH-GPD" evidence="15">
    <location>
        <begin position="50"/>
        <end position="201"/>
    </location>
</feature>
<dbReference type="Gene3D" id="3.90.79.10">
    <property type="entry name" value="Nucleoside Triphosphate Pyrophosphohydrolase"/>
    <property type="match status" value="1"/>
</dbReference>
<dbReference type="CDD" id="cd03431">
    <property type="entry name" value="NUDIX_DNA_Glycosylase_C-MutY"/>
    <property type="match status" value="1"/>
</dbReference>
<evidence type="ECO:0000256" key="13">
    <source>
        <dbReference type="ARBA" id="ARBA00023295"/>
    </source>
</evidence>
<comment type="similarity">
    <text evidence="3 14">Belongs to the Nth/MutY family.</text>
</comment>
<dbReference type="InterPro" id="IPR015797">
    <property type="entry name" value="NUDIX_hydrolase-like_dom_sf"/>
</dbReference>
<keyword evidence="17" id="KW-1185">Reference proteome</keyword>
<evidence type="ECO:0000256" key="5">
    <source>
        <dbReference type="ARBA" id="ARBA00022023"/>
    </source>
</evidence>
<evidence type="ECO:0000256" key="7">
    <source>
        <dbReference type="ARBA" id="ARBA00022723"/>
    </source>
</evidence>
<dbReference type="GO" id="GO:0032357">
    <property type="term" value="F:oxidized purine DNA binding"/>
    <property type="evidence" value="ECO:0007669"/>
    <property type="project" value="TreeGrafter"/>
</dbReference>
<dbReference type="Gene3D" id="1.10.340.30">
    <property type="entry name" value="Hypothetical protein, domain 2"/>
    <property type="match status" value="1"/>
</dbReference>
<dbReference type="Gene3D" id="1.10.1670.10">
    <property type="entry name" value="Helix-hairpin-Helix base-excision DNA repair enzymes (C-terminal)"/>
    <property type="match status" value="1"/>
</dbReference>
<keyword evidence="11" id="KW-0411">Iron-sulfur</keyword>
<organism evidence="16 17">
    <name type="scientific">Flavisolibacter ginsengisoli DSM 18119</name>
    <dbReference type="NCBI Taxonomy" id="1121884"/>
    <lineage>
        <taxon>Bacteria</taxon>
        <taxon>Pseudomonadati</taxon>
        <taxon>Bacteroidota</taxon>
        <taxon>Chitinophagia</taxon>
        <taxon>Chitinophagales</taxon>
        <taxon>Chitinophagaceae</taxon>
        <taxon>Flavisolibacter</taxon>
    </lineage>
</organism>
<dbReference type="GO" id="GO:0034039">
    <property type="term" value="F:8-oxo-7,8-dihydroguanine DNA N-glycosylase activity"/>
    <property type="evidence" value="ECO:0007669"/>
    <property type="project" value="TreeGrafter"/>
</dbReference>
<dbReference type="InterPro" id="IPR003265">
    <property type="entry name" value="HhH-GPD_domain"/>
</dbReference>
<evidence type="ECO:0000256" key="12">
    <source>
        <dbReference type="ARBA" id="ARBA00023204"/>
    </source>
</evidence>
<dbReference type="SMART" id="SM00478">
    <property type="entry name" value="ENDO3c"/>
    <property type="match status" value="1"/>
</dbReference>
<dbReference type="RefSeq" id="WP_245793010.1">
    <property type="nucleotide sequence ID" value="NZ_FQUU01000003.1"/>
</dbReference>
<dbReference type="GO" id="GO:0000701">
    <property type="term" value="F:purine-specific mismatch base pair DNA N-glycosylase activity"/>
    <property type="evidence" value="ECO:0007669"/>
    <property type="project" value="UniProtKB-EC"/>
</dbReference>
<keyword evidence="9" id="KW-0378">Hydrolase</keyword>
<dbReference type="Pfam" id="PF14815">
    <property type="entry name" value="NUDIX_4"/>
    <property type="match status" value="1"/>
</dbReference>
<dbReference type="InterPro" id="IPR029119">
    <property type="entry name" value="MutY_C"/>
</dbReference>
<evidence type="ECO:0000256" key="14">
    <source>
        <dbReference type="RuleBase" id="RU365096"/>
    </source>
</evidence>
<dbReference type="SUPFAM" id="SSF55811">
    <property type="entry name" value="Nudix"/>
    <property type="match status" value="1"/>
</dbReference>
<keyword evidence="8 14" id="KW-0227">DNA damage</keyword>
<evidence type="ECO:0000256" key="9">
    <source>
        <dbReference type="ARBA" id="ARBA00022801"/>
    </source>
</evidence>
<dbReference type="InterPro" id="IPR000445">
    <property type="entry name" value="HhH_motif"/>
</dbReference>
<dbReference type="PANTHER" id="PTHR42944">
    <property type="entry name" value="ADENINE DNA GLYCOSYLASE"/>
    <property type="match status" value="1"/>
</dbReference>
<keyword evidence="13 14" id="KW-0326">Glycosidase</keyword>
<dbReference type="GO" id="GO:0051539">
    <property type="term" value="F:4 iron, 4 sulfur cluster binding"/>
    <property type="evidence" value="ECO:0007669"/>
    <property type="project" value="UniProtKB-UniRule"/>
</dbReference>
<comment type="cofactor">
    <cofactor evidence="14">
        <name>[4Fe-4S] cluster</name>
        <dbReference type="ChEBI" id="CHEBI:49883"/>
    </cofactor>
    <text evidence="14">Binds 1 [4Fe-4S] cluster.</text>
</comment>
<evidence type="ECO:0000313" key="16">
    <source>
        <dbReference type="EMBL" id="SHE71145.1"/>
    </source>
</evidence>
<dbReference type="CDD" id="cd00056">
    <property type="entry name" value="ENDO3c"/>
    <property type="match status" value="1"/>
</dbReference>
<name>A0A1M4VQJ7_9BACT</name>
<sequence>MKQAETGSKVEMADKIFVKKLLSWNKKENRRKMPWKGEKNPYKIWLSEIILQQTRVEQGLKYYENFITAFPNIQALANAPEEKVFKLWEGLGYYSRCRNIITTARHICKDLGGKFPTDHNSLLQLKGIGPYTAAAIASFAYNLPFSVLDGNVFRILSRIFDIETPIDSTHGKKEFSKLAQEVLPLKRAGEYNQAIMDFGALICKPVPECSLCFFKEHCMAFALGKQLLLPVKEKKITIKERWLNYVVVKYNSEIAVHQRKGQDIWQQLFEFSLIETRERYTANQILQLFEKEFGISEYKVQDTQIETTQKLTHQLIHFRFITISLPRKQAVPHCNWVPLKNIKELAFPQSLKKFAETYLYTL</sequence>
<dbReference type="SUPFAM" id="SSF48150">
    <property type="entry name" value="DNA-glycosylase"/>
    <property type="match status" value="1"/>
</dbReference>
<dbReference type="PANTHER" id="PTHR42944:SF1">
    <property type="entry name" value="ADENINE DNA GLYCOSYLASE"/>
    <property type="match status" value="1"/>
</dbReference>
<dbReference type="GO" id="GO:0006284">
    <property type="term" value="P:base-excision repair"/>
    <property type="evidence" value="ECO:0007669"/>
    <property type="project" value="UniProtKB-UniRule"/>
</dbReference>
<reference evidence="16 17" key="1">
    <citation type="submission" date="2016-11" db="EMBL/GenBank/DDBJ databases">
        <authorList>
            <person name="Jaros S."/>
            <person name="Januszkiewicz K."/>
            <person name="Wedrychowicz H."/>
        </authorList>
    </citation>
    <scope>NUCLEOTIDE SEQUENCE [LARGE SCALE GENOMIC DNA]</scope>
    <source>
        <strain evidence="16 17">DSM 18119</strain>
    </source>
</reference>
<evidence type="ECO:0000256" key="3">
    <source>
        <dbReference type="ARBA" id="ARBA00008343"/>
    </source>
</evidence>
<keyword evidence="10 14" id="KW-0408">Iron</keyword>
<dbReference type="Pfam" id="PF00633">
    <property type="entry name" value="HHH"/>
    <property type="match status" value="1"/>
</dbReference>